<dbReference type="Pfam" id="PF12833">
    <property type="entry name" value="HTH_18"/>
    <property type="match status" value="1"/>
</dbReference>
<evidence type="ECO:0000256" key="2">
    <source>
        <dbReference type="ARBA" id="ARBA00023125"/>
    </source>
</evidence>
<dbReference type="PANTHER" id="PTHR46796">
    <property type="entry name" value="HTH-TYPE TRANSCRIPTIONAL ACTIVATOR RHAS-RELATED"/>
    <property type="match status" value="1"/>
</dbReference>
<dbReference type="SUPFAM" id="SSF51215">
    <property type="entry name" value="Regulatory protein AraC"/>
    <property type="match status" value="1"/>
</dbReference>
<evidence type="ECO:0000313" key="6">
    <source>
        <dbReference type="Proteomes" id="UP000069241"/>
    </source>
</evidence>
<dbReference type="Proteomes" id="UP000069241">
    <property type="component" value="Chromosome"/>
</dbReference>
<dbReference type="InterPro" id="IPR014710">
    <property type="entry name" value="RmlC-like_jellyroll"/>
</dbReference>
<dbReference type="Pfam" id="PF02311">
    <property type="entry name" value="AraC_binding"/>
    <property type="match status" value="1"/>
</dbReference>
<keyword evidence="1" id="KW-0805">Transcription regulation</keyword>
<dbReference type="InterPro" id="IPR037923">
    <property type="entry name" value="HTH-like"/>
</dbReference>
<proteinExistence type="predicted"/>
<evidence type="ECO:0000313" key="5">
    <source>
        <dbReference type="EMBL" id="AMD89138.1"/>
    </source>
</evidence>
<dbReference type="SUPFAM" id="SSF46689">
    <property type="entry name" value="Homeodomain-like"/>
    <property type="match status" value="2"/>
</dbReference>
<dbReference type="InterPro" id="IPR003313">
    <property type="entry name" value="AraC-bd"/>
</dbReference>
<accession>A0A0X8JHY1</accession>
<keyword evidence="3" id="KW-0804">Transcription</keyword>
<evidence type="ECO:0000256" key="1">
    <source>
        <dbReference type="ARBA" id="ARBA00023015"/>
    </source>
</evidence>
<sequence>MPGGTRVIRFDADLQIEACLFHGLLQNFPNHFHEHYVIGCIDGGRRRVLCNNREYLAEAGDLILFNPRDNHACSQVGDELLNWRCLHVGEETMRRLIRQITGAEALPVFAPNIVPQSELVPLLRDLHAMVLEESVDFCKEELLFALLEQLLEEFAAPFTPPAPQVGDAAARAIRAVCIFLEEHYAERISLDDLGRLAGLDKYYLLRTFTRAKGITPYRYLENVRIARAKALLETGVTPVEAALSAGFADQSHFTKFFKCFIGLTPKQYQRIFIPAKR</sequence>
<organism evidence="5 6">
    <name type="scientific">Desulfovibrio fairfieldensis</name>
    <dbReference type="NCBI Taxonomy" id="44742"/>
    <lineage>
        <taxon>Bacteria</taxon>
        <taxon>Pseudomonadati</taxon>
        <taxon>Thermodesulfobacteriota</taxon>
        <taxon>Desulfovibrionia</taxon>
        <taxon>Desulfovibrionales</taxon>
        <taxon>Desulfovibrionaceae</taxon>
        <taxon>Desulfovibrio</taxon>
    </lineage>
</organism>
<dbReference type="EMBL" id="CP014229">
    <property type="protein sequence ID" value="AMD89138.1"/>
    <property type="molecule type" value="Genomic_DNA"/>
</dbReference>
<gene>
    <name evidence="5" type="ORF">AXF13_02865</name>
</gene>
<reference evidence="6" key="1">
    <citation type="submission" date="2016-02" db="EMBL/GenBank/DDBJ databases">
        <authorList>
            <person name="Holder M.E."/>
            <person name="Ajami N.J."/>
            <person name="Petrosino J.F."/>
        </authorList>
    </citation>
    <scope>NUCLEOTIDE SEQUENCE [LARGE SCALE GENOMIC DNA]</scope>
    <source>
        <strain evidence="6">CCUG 45958</strain>
    </source>
</reference>
<dbReference type="InterPro" id="IPR050204">
    <property type="entry name" value="AraC_XylS_family_regulators"/>
</dbReference>
<dbReference type="AlphaFoldDB" id="A0A0X8JHY1"/>
<dbReference type="Gene3D" id="2.60.120.10">
    <property type="entry name" value="Jelly Rolls"/>
    <property type="match status" value="1"/>
</dbReference>
<evidence type="ECO:0000259" key="4">
    <source>
        <dbReference type="PROSITE" id="PS01124"/>
    </source>
</evidence>
<dbReference type="PANTHER" id="PTHR46796:SF2">
    <property type="entry name" value="TRANSCRIPTIONAL REGULATORY PROTEIN"/>
    <property type="match status" value="1"/>
</dbReference>
<keyword evidence="2" id="KW-0238">DNA-binding</keyword>
<feature type="domain" description="HTH araC/xylS-type" evidence="4">
    <location>
        <begin position="174"/>
        <end position="271"/>
    </location>
</feature>
<dbReference type="Gene3D" id="1.10.10.60">
    <property type="entry name" value="Homeodomain-like"/>
    <property type="match status" value="2"/>
</dbReference>
<name>A0A0X8JHY1_9BACT</name>
<dbReference type="GO" id="GO:0003700">
    <property type="term" value="F:DNA-binding transcription factor activity"/>
    <property type="evidence" value="ECO:0007669"/>
    <property type="project" value="InterPro"/>
</dbReference>
<dbReference type="SMART" id="SM00342">
    <property type="entry name" value="HTH_ARAC"/>
    <property type="match status" value="1"/>
</dbReference>
<evidence type="ECO:0000256" key="3">
    <source>
        <dbReference type="ARBA" id="ARBA00023163"/>
    </source>
</evidence>
<protein>
    <submittedName>
        <fullName evidence="5">AraC family transcriptional regulator</fullName>
    </submittedName>
</protein>
<dbReference type="InterPro" id="IPR009057">
    <property type="entry name" value="Homeodomain-like_sf"/>
</dbReference>
<keyword evidence="6" id="KW-1185">Reference proteome</keyword>
<dbReference type="InterPro" id="IPR018060">
    <property type="entry name" value="HTH_AraC"/>
</dbReference>
<dbReference type="GO" id="GO:0043565">
    <property type="term" value="F:sequence-specific DNA binding"/>
    <property type="evidence" value="ECO:0007669"/>
    <property type="project" value="InterPro"/>
</dbReference>
<dbReference type="KEGG" id="dfi:AXF13_02865"/>
<dbReference type="RefSeq" id="WP_062251571.1">
    <property type="nucleotide sequence ID" value="NZ_CP014229.1"/>
</dbReference>
<dbReference type="PROSITE" id="PS01124">
    <property type="entry name" value="HTH_ARAC_FAMILY_2"/>
    <property type="match status" value="1"/>
</dbReference>
<dbReference type="STRING" id="44742.AXF13_02865"/>